<evidence type="ECO:0000313" key="2">
    <source>
        <dbReference type="Proteomes" id="UP000033188"/>
    </source>
</evidence>
<dbReference type="VEuPathDB" id="PiroplasmaDB:BBBOND_0211970"/>
<evidence type="ECO:0000313" key="1">
    <source>
        <dbReference type="EMBL" id="CDR96055.1"/>
    </source>
</evidence>
<protein>
    <submittedName>
        <fullName evidence="1">Uncharacterized protein</fullName>
    </submittedName>
</protein>
<reference evidence="2" key="1">
    <citation type="submission" date="2014-06" db="EMBL/GenBank/DDBJ databases">
        <authorList>
            <person name="Aslett M."/>
            <person name="De Silva N."/>
        </authorList>
    </citation>
    <scope>NUCLEOTIDE SEQUENCE [LARGE SCALE GENOMIC DNA]</scope>
    <source>
        <strain evidence="2">Bond</strain>
    </source>
</reference>
<dbReference type="RefSeq" id="XP_012768241.1">
    <property type="nucleotide sequence ID" value="XM_012912787.1"/>
</dbReference>
<organism evidence="1 2">
    <name type="scientific">Babesia bigemina</name>
    <dbReference type="NCBI Taxonomy" id="5866"/>
    <lineage>
        <taxon>Eukaryota</taxon>
        <taxon>Sar</taxon>
        <taxon>Alveolata</taxon>
        <taxon>Apicomplexa</taxon>
        <taxon>Aconoidasida</taxon>
        <taxon>Piroplasmida</taxon>
        <taxon>Babesiidae</taxon>
        <taxon>Babesia</taxon>
    </lineage>
</organism>
<proteinExistence type="predicted"/>
<dbReference type="EMBL" id="LK391708">
    <property type="protein sequence ID" value="CDR96055.1"/>
    <property type="molecule type" value="Genomic_DNA"/>
</dbReference>
<dbReference type="KEGG" id="bbig:BBBOND_0211970"/>
<accession>A0A061DD88</accession>
<dbReference type="AlphaFoldDB" id="A0A061DD88"/>
<sequence>MGDRLMRIGSTKFKDYITLSLIRFLLLAKDRPPDNERQNISRQEISVDLFIDADGGNVASCSAV</sequence>
<name>A0A061DD88_BABBI</name>
<gene>
    <name evidence="1" type="ORF">BBBOND_0211970</name>
</gene>
<keyword evidence="2" id="KW-1185">Reference proteome</keyword>
<dbReference type="GeneID" id="24564596"/>
<dbReference type="Proteomes" id="UP000033188">
    <property type="component" value="Chromosome 2"/>
</dbReference>